<dbReference type="OrthoDB" id="9087490at2"/>
<dbReference type="EMBL" id="LPIX01000038">
    <property type="protein sequence ID" value="KWE06087.1"/>
    <property type="molecule type" value="Genomic_DNA"/>
</dbReference>
<proteinExistence type="predicted"/>
<comment type="caution">
    <text evidence="2">The sequence shown here is derived from an EMBL/GenBank/DDBJ whole genome shotgun (WGS) entry which is preliminary data.</text>
</comment>
<dbReference type="PANTHER" id="PTHR38588">
    <property type="entry name" value="BLL0334 PROTEIN"/>
    <property type="match status" value="1"/>
</dbReference>
<dbReference type="Proteomes" id="UP000062998">
    <property type="component" value="Unassembled WGS sequence"/>
</dbReference>
<protein>
    <submittedName>
        <fullName evidence="2">Carbon monoxide dehydrogenase</fullName>
    </submittedName>
</protein>
<gene>
    <name evidence="2" type="ORF">WL73_10625</name>
</gene>
<keyword evidence="1" id="KW-0812">Transmembrane</keyword>
<dbReference type="RefSeq" id="WP_059960857.1">
    <property type="nucleotide sequence ID" value="NZ_CP013463.1"/>
</dbReference>
<reference evidence="2 3" key="1">
    <citation type="submission" date="2015-11" db="EMBL/GenBank/DDBJ databases">
        <title>Expanding the genomic diversity of Burkholderia species for the development of highly accurate diagnostics.</title>
        <authorList>
            <person name="Sahl J."/>
            <person name="Keim P."/>
            <person name="Wagner D."/>
        </authorList>
    </citation>
    <scope>NUCLEOTIDE SEQUENCE [LARGE SCALE GENOMIC DNA]</scope>
    <source>
        <strain evidence="2 3">MSMB2167WGS</strain>
    </source>
</reference>
<keyword evidence="1" id="KW-0472">Membrane</keyword>
<sequence length="235" mass="25786">MELNDALRVPLAPSVVRDALEDVALLRASFDHCESFVELTRGEYALTLTVPLGPLRARYDVRAHVASEQGDAEGQPRRTLNFKARADGIGALRGQIEIVLLPESDDANATRVEYVLWATATGPLAELPTRQIENALHEWADDFFSEFCAVVQAKHGLAPNRARTTAHRRQHVFLRPASLAGTAKRPPLQHLGGALTGRAASAVHQRESSPVPVWAWAAMIVFVALLLYAARWFNG</sequence>
<dbReference type="Gene3D" id="3.30.530.20">
    <property type="match status" value="1"/>
</dbReference>
<organism evidence="2 3">
    <name type="scientific">Burkholderia ubonensis</name>
    <dbReference type="NCBI Taxonomy" id="101571"/>
    <lineage>
        <taxon>Bacteria</taxon>
        <taxon>Pseudomonadati</taxon>
        <taxon>Pseudomonadota</taxon>
        <taxon>Betaproteobacteria</taxon>
        <taxon>Burkholderiales</taxon>
        <taxon>Burkholderiaceae</taxon>
        <taxon>Burkholderia</taxon>
        <taxon>Burkholderia cepacia complex</taxon>
    </lineage>
</organism>
<dbReference type="AlphaFoldDB" id="A0A107ETL9"/>
<evidence type="ECO:0000256" key="1">
    <source>
        <dbReference type="SAM" id="Phobius"/>
    </source>
</evidence>
<dbReference type="PANTHER" id="PTHR38588:SF1">
    <property type="entry name" value="BLL0334 PROTEIN"/>
    <property type="match status" value="1"/>
</dbReference>
<dbReference type="InterPro" id="IPR023393">
    <property type="entry name" value="START-like_dom_sf"/>
</dbReference>
<evidence type="ECO:0000313" key="3">
    <source>
        <dbReference type="Proteomes" id="UP000062998"/>
    </source>
</evidence>
<name>A0A107ETL9_9BURK</name>
<dbReference type="Pfam" id="PF06240">
    <property type="entry name" value="COXG"/>
    <property type="match status" value="1"/>
</dbReference>
<accession>A0A107ETL9</accession>
<evidence type="ECO:0000313" key="2">
    <source>
        <dbReference type="EMBL" id="KWE06087.1"/>
    </source>
</evidence>
<keyword evidence="1" id="KW-1133">Transmembrane helix</keyword>
<dbReference type="SUPFAM" id="SSF55961">
    <property type="entry name" value="Bet v1-like"/>
    <property type="match status" value="1"/>
</dbReference>
<feature type="transmembrane region" description="Helical" evidence="1">
    <location>
        <begin position="213"/>
        <end position="233"/>
    </location>
</feature>
<dbReference type="InterPro" id="IPR010419">
    <property type="entry name" value="CO_DH_gsu"/>
</dbReference>